<dbReference type="GO" id="GO:0004867">
    <property type="term" value="F:serine-type endopeptidase inhibitor activity"/>
    <property type="evidence" value="ECO:0007669"/>
    <property type="project" value="InterPro"/>
</dbReference>
<feature type="domain" description="BPTI/Kunitz inhibitor" evidence="10">
    <location>
        <begin position="355"/>
        <end position="405"/>
    </location>
</feature>
<evidence type="ECO:0000256" key="2">
    <source>
        <dbReference type="ARBA" id="ARBA00022729"/>
    </source>
</evidence>
<protein>
    <submittedName>
        <fullName evidence="12">Serine peptidase inhibitor, Kunitz type 1 b</fullName>
    </submittedName>
</protein>
<feature type="disulfide bond" evidence="7">
    <location>
        <begin position="435"/>
        <end position="453"/>
    </location>
</feature>
<keyword evidence="13" id="KW-1185">Reference proteome</keyword>
<dbReference type="CDD" id="cd00112">
    <property type="entry name" value="LDLa"/>
    <property type="match status" value="1"/>
</dbReference>
<reference evidence="12 13" key="1">
    <citation type="journal article" date="2014" name="Nat. Genet.">
        <title>Whole-genome sequence of a flatfish provides insights into ZW sex chromosome evolution and adaptation to a benthic lifestyle.</title>
        <authorList>
            <person name="Chen S."/>
            <person name="Zhang G."/>
            <person name="Shao C."/>
            <person name="Huang Q."/>
            <person name="Liu G."/>
            <person name="Zhang P."/>
            <person name="Song W."/>
            <person name="An N."/>
            <person name="Chalopin D."/>
            <person name="Volff J.N."/>
            <person name="Hong Y."/>
            <person name="Li Q."/>
            <person name="Sha Z."/>
            <person name="Zhou H."/>
            <person name="Xie M."/>
            <person name="Yu Q."/>
            <person name="Liu Y."/>
            <person name="Xiang H."/>
            <person name="Wang N."/>
            <person name="Wu K."/>
            <person name="Yang C."/>
            <person name="Zhou Q."/>
            <person name="Liao X."/>
            <person name="Yang L."/>
            <person name="Hu Q."/>
            <person name="Zhang J."/>
            <person name="Meng L."/>
            <person name="Jin L."/>
            <person name="Tian Y."/>
            <person name="Lian J."/>
            <person name="Yang J."/>
            <person name="Miao G."/>
            <person name="Liu S."/>
            <person name="Liang Z."/>
            <person name="Yan F."/>
            <person name="Li Y."/>
            <person name="Sun B."/>
            <person name="Zhang H."/>
            <person name="Zhang J."/>
            <person name="Zhu Y."/>
            <person name="Du M."/>
            <person name="Zhao Y."/>
            <person name="Schartl M."/>
            <person name="Tang Q."/>
            <person name="Wang J."/>
        </authorList>
    </citation>
    <scope>NUCLEOTIDE SEQUENCE</scope>
</reference>
<keyword evidence="2" id="KW-0732">Signal</keyword>
<keyword evidence="5 7" id="KW-1015">Disulfide bond</keyword>
<dbReference type="PROSITE" id="PS00280">
    <property type="entry name" value="BPTI_KUNITZ_1"/>
    <property type="match status" value="2"/>
</dbReference>
<dbReference type="PROSITE" id="PS50279">
    <property type="entry name" value="BPTI_KUNITZ_2"/>
    <property type="match status" value="2"/>
</dbReference>
<dbReference type="CDD" id="cd22624">
    <property type="entry name" value="Kunitz_HAI1_2-like"/>
    <property type="match status" value="1"/>
</dbReference>
<dbReference type="GO" id="GO:0030198">
    <property type="term" value="P:extracellular matrix organization"/>
    <property type="evidence" value="ECO:0007669"/>
    <property type="project" value="TreeGrafter"/>
</dbReference>
<reference evidence="12" key="2">
    <citation type="submission" date="2025-08" db="UniProtKB">
        <authorList>
            <consortium name="Ensembl"/>
        </authorList>
    </citation>
    <scope>IDENTIFICATION</scope>
</reference>
<dbReference type="RefSeq" id="XP_008311883.1">
    <property type="nucleotide sequence ID" value="XM_008313661.3"/>
</dbReference>
<dbReference type="GO" id="GO:0060429">
    <property type="term" value="P:epithelium development"/>
    <property type="evidence" value="ECO:0007669"/>
    <property type="project" value="TreeGrafter"/>
</dbReference>
<feature type="region of interest" description="Disordered" evidence="8">
    <location>
        <begin position="35"/>
        <end position="58"/>
    </location>
</feature>
<evidence type="ECO:0000256" key="8">
    <source>
        <dbReference type="SAM" id="MobiDB-lite"/>
    </source>
</evidence>
<dbReference type="InterPro" id="IPR013980">
    <property type="entry name" value="MANSC_dom"/>
</dbReference>
<evidence type="ECO:0000259" key="10">
    <source>
        <dbReference type="PROSITE" id="PS50279"/>
    </source>
</evidence>
<comment type="caution">
    <text evidence="7">Lacks conserved residue(s) required for the propagation of feature annotation.</text>
</comment>
<comment type="subcellular location">
    <subcellularLocation>
        <location evidence="1">Membrane</location>
    </subcellularLocation>
</comment>
<evidence type="ECO:0000256" key="5">
    <source>
        <dbReference type="ARBA" id="ARBA00023157"/>
    </source>
</evidence>
<dbReference type="SUPFAM" id="SSF49299">
    <property type="entry name" value="PKD domain"/>
    <property type="match status" value="1"/>
</dbReference>
<dbReference type="Gene3D" id="4.10.400.10">
    <property type="entry name" value="Low-density Lipoprotein Receptor"/>
    <property type="match status" value="1"/>
</dbReference>
<dbReference type="SMART" id="SM00192">
    <property type="entry name" value="LDLa"/>
    <property type="match status" value="1"/>
</dbReference>
<evidence type="ECO:0000313" key="12">
    <source>
        <dbReference type="Ensembl" id="ENSCSEP00000009442.1"/>
    </source>
</evidence>
<evidence type="ECO:0000256" key="9">
    <source>
        <dbReference type="SAM" id="Phobius"/>
    </source>
</evidence>
<dbReference type="PANTHER" id="PTHR46750">
    <property type="entry name" value="KUNITZ-TYPE PROTEASE INHIBITOR 1"/>
    <property type="match status" value="1"/>
</dbReference>
<dbReference type="PANTHER" id="PTHR46750:SF1">
    <property type="entry name" value="KUNITZ-TYPE PROTEASE INHIBITOR 1"/>
    <property type="match status" value="1"/>
</dbReference>
<dbReference type="InterPro" id="IPR013783">
    <property type="entry name" value="Ig-like_fold"/>
</dbReference>
<dbReference type="STRING" id="244447.ENSCSEP00000009442"/>
<dbReference type="SUPFAM" id="SSF57424">
    <property type="entry name" value="LDL receptor-like module"/>
    <property type="match status" value="1"/>
</dbReference>
<dbReference type="Pfam" id="PF00014">
    <property type="entry name" value="Kunitz_BPTI"/>
    <property type="match status" value="2"/>
</dbReference>
<dbReference type="PROSITE" id="PS50986">
    <property type="entry name" value="MANSC"/>
    <property type="match status" value="1"/>
</dbReference>
<proteinExistence type="predicted"/>
<accession>A0A3P8V4F2</accession>
<dbReference type="FunFam" id="4.10.410.10:FF:000017">
    <property type="entry name" value="papilin isoform X2"/>
    <property type="match status" value="1"/>
</dbReference>
<dbReference type="CDD" id="cd22623">
    <property type="entry name" value="Kunitz_HAI1_1-like"/>
    <property type="match status" value="1"/>
</dbReference>
<dbReference type="GeneTree" id="ENSGT00940000164935"/>
<organism evidence="12 13">
    <name type="scientific">Cynoglossus semilaevis</name>
    <name type="common">Tongue sole</name>
    <dbReference type="NCBI Taxonomy" id="244447"/>
    <lineage>
        <taxon>Eukaryota</taxon>
        <taxon>Metazoa</taxon>
        <taxon>Chordata</taxon>
        <taxon>Craniata</taxon>
        <taxon>Vertebrata</taxon>
        <taxon>Euteleostomi</taxon>
        <taxon>Actinopterygii</taxon>
        <taxon>Neopterygii</taxon>
        <taxon>Teleostei</taxon>
        <taxon>Neoteleostei</taxon>
        <taxon>Acanthomorphata</taxon>
        <taxon>Carangaria</taxon>
        <taxon>Pleuronectiformes</taxon>
        <taxon>Pleuronectoidei</taxon>
        <taxon>Cynoglossidae</taxon>
        <taxon>Cynoglossinae</taxon>
        <taxon>Cynoglossus</taxon>
    </lineage>
</organism>
<dbReference type="InterPro" id="IPR002223">
    <property type="entry name" value="Kunitz_BPTI"/>
</dbReference>
<dbReference type="InterPro" id="IPR036880">
    <property type="entry name" value="Kunitz_BPTI_sf"/>
</dbReference>
<dbReference type="GO" id="GO:0008544">
    <property type="term" value="P:epidermis development"/>
    <property type="evidence" value="ECO:0007669"/>
    <property type="project" value="TreeGrafter"/>
</dbReference>
<reference evidence="12" key="3">
    <citation type="submission" date="2025-09" db="UniProtKB">
        <authorList>
            <consortium name="Ensembl"/>
        </authorList>
    </citation>
    <scope>IDENTIFICATION</scope>
</reference>
<feature type="transmembrane region" description="Helical" evidence="9">
    <location>
        <begin position="564"/>
        <end position="586"/>
    </location>
</feature>
<dbReference type="InterPro" id="IPR002172">
    <property type="entry name" value="LDrepeatLR_classA_rpt"/>
</dbReference>
<dbReference type="Pfam" id="PF07502">
    <property type="entry name" value="MANEC"/>
    <property type="match status" value="1"/>
</dbReference>
<dbReference type="SMART" id="SM00131">
    <property type="entry name" value="KU"/>
    <property type="match status" value="2"/>
</dbReference>
<dbReference type="Ensembl" id="ENSCSET00000009554.1">
    <property type="protein sequence ID" value="ENSCSEP00000009442.1"/>
    <property type="gene ID" value="ENSCSEG00000006065.1"/>
</dbReference>
<dbReference type="SMART" id="SM00765">
    <property type="entry name" value="MANEC"/>
    <property type="match status" value="1"/>
</dbReference>
<keyword evidence="3 9" id="KW-1133">Transmembrane helix</keyword>
<keyword evidence="9" id="KW-0812">Transmembrane</keyword>
<evidence type="ECO:0000256" key="3">
    <source>
        <dbReference type="ARBA" id="ARBA00022989"/>
    </source>
</evidence>
<evidence type="ECO:0000256" key="1">
    <source>
        <dbReference type="ARBA" id="ARBA00004370"/>
    </source>
</evidence>
<evidence type="ECO:0000259" key="11">
    <source>
        <dbReference type="PROSITE" id="PS50986"/>
    </source>
</evidence>
<dbReference type="Pfam" id="PF22352">
    <property type="entry name" value="K319L-like_PKD"/>
    <property type="match status" value="1"/>
</dbReference>
<dbReference type="PROSITE" id="PS01209">
    <property type="entry name" value="LDLRA_1"/>
    <property type="match status" value="1"/>
</dbReference>
<dbReference type="FunFam" id="4.10.410.10:FF:000006">
    <property type="entry name" value="Serine peptidase inhibitor, Kunitz type 1"/>
    <property type="match status" value="1"/>
</dbReference>
<feature type="disulfide bond" evidence="7">
    <location>
        <begin position="447"/>
        <end position="462"/>
    </location>
</feature>
<evidence type="ECO:0000313" key="13">
    <source>
        <dbReference type="Proteomes" id="UP000265120"/>
    </source>
</evidence>
<dbReference type="InterPro" id="IPR020901">
    <property type="entry name" value="Prtase_inh_Kunz-CS"/>
</dbReference>
<dbReference type="InterPro" id="IPR035986">
    <property type="entry name" value="PKD_dom_sf"/>
</dbReference>
<evidence type="ECO:0000256" key="7">
    <source>
        <dbReference type="PROSITE-ProRule" id="PRU00124"/>
    </source>
</evidence>
<feature type="compositionally biased region" description="Polar residues" evidence="8">
    <location>
        <begin position="36"/>
        <end position="47"/>
    </location>
</feature>
<feature type="domain" description="MANSC" evidence="11">
    <location>
        <begin position="152"/>
        <end position="238"/>
    </location>
</feature>
<dbReference type="Proteomes" id="UP000265120">
    <property type="component" value="Chromosome 7"/>
</dbReference>
<evidence type="ECO:0000256" key="4">
    <source>
        <dbReference type="ARBA" id="ARBA00023136"/>
    </source>
</evidence>
<dbReference type="InterPro" id="IPR023415">
    <property type="entry name" value="LDLR_class-A_CS"/>
</dbReference>
<dbReference type="PRINTS" id="PR00759">
    <property type="entry name" value="BASICPTASE"/>
</dbReference>
<dbReference type="InterPro" id="IPR011106">
    <property type="entry name" value="MANSC_N"/>
</dbReference>
<dbReference type="Gene3D" id="4.10.410.10">
    <property type="entry name" value="Pancreatic trypsin inhibitor Kunitz domain"/>
    <property type="match status" value="2"/>
</dbReference>
<keyword evidence="4 9" id="KW-0472">Membrane</keyword>
<dbReference type="OMA" id="HRNRFVC"/>
<sequence>MPRDVREPLMSRWQHLGDTGGGGFELATFRHKSRQRLTSCPHTQSPHPFTPGGDTPHDVTQVSGFSSCLNTPEPQVQTELQLLSHSKRTNMATPVSASPFSSALPLLPLLPRRLLPLLLPLLLYLTILPPQRQGAVTAQSADCSDASSFRSGQEDFVVDAEDATEEGAELLATAHAQSRDDCVRACCATPRCDLALLQSPNGDIFAASAENRTCVLFRCVHRNRFVCRFVNQRGYSSYVRESVYRKYLAGPQESRKPIADAGRDVIIQPGQTVTLNGIESLALGDAHITSYQWRAQRTEHEVQLEGTRFPDQVRLSDLRPGSYDFLLTVTDSNGQSEDAEVSVLVLGPEESSSYCLAPVKVGPCRAAFPRWRYDVTTGSCVQFVFGGCKANKNNFLSSDQCESACGGVTATSERSSALPTEVCDVTCRPEDQLTCGSGCCLDRSLECDGVKQCSDAADEEHCHQLNQTFSRLLSIDVNQRKARCAEPPVTGPCRASHTRWYYDPLDRKCHRFTYGGCHGNDNNFEAEQKCSEMCDGVTERNVNFRGMFDRYEKEDDDKDDSGSVALAVVLAVAILALLAVLTYCFLKKRRSQTRSPAPISTTHAALSEQETLVYNSTTKPV</sequence>
<name>A0A3P8V4F2_CYNSE</name>
<dbReference type="GeneID" id="103381353"/>
<feature type="domain" description="BPTI/Kunitz inhibitor" evidence="10">
    <location>
        <begin position="484"/>
        <end position="534"/>
    </location>
</feature>
<dbReference type="Gene3D" id="2.60.40.10">
    <property type="entry name" value="Immunoglobulins"/>
    <property type="match status" value="1"/>
</dbReference>
<dbReference type="InterPro" id="IPR036055">
    <property type="entry name" value="LDL_receptor-like_sf"/>
</dbReference>
<evidence type="ECO:0000256" key="6">
    <source>
        <dbReference type="ARBA" id="ARBA00023180"/>
    </source>
</evidence>
<dbReference type="InParanoid" id="A0A3P8V4F2"/>
<dbReference type="PROSITE" id="PS50068">
    <property type="entry name" value="LDLRA_2"/>
    <property type="match status" value="1"/>
</dbReference>
<dbReference type="OrthoDB" id="2019384at2759"/>
<dbReference type="GO" id="GO:0005886">
    <property type="term" value="C:plasma membrane"/>
    <property type="evidence" value="ECO:0007669"/>
    <property type="project" value="TreeGrafter"/>
</dbReference>
<dbReference type="AlphaFoldDB" id="A0A3P8V4F2"/>
<keyword evidence="6" id="KW-0325">Glycoprotein</keyword>
<dbReference type="SUPFAM" id="SSF57362">
    <property type="entry name" value="BPTI-like"/>
    <property type="match status" value="2"/>
</dbReference>